<evidence type="ECO:0000256" key="2">
    <source>
        <dbReference type="ARBA" id="ARBA00008072"/>
    </source>
</evidence>
<keyword evidence="7" id="KW-0520">NAD</keyword>
<evidence type="ECO:0000313" key="11">
    <source>
        <dbReference type="Proteomes" id="UP000066480"/>
    </source>
</evidence>
<dbReference type="PANTHER" id="PTHR42940:SF3">
    <property type="entry name" value="ALCOHOL DEHYDROGENASE 1-RELATED"/>
    <property type="match status" value="1"/>
</dbReference>
<dbReference type="PROSITE" id="PS00059">
    <property type="entry name" value="ADH_ZINC"/>
    <property type="match status" value="1"/>
</dbReference>
<evidence type="ECO:0000256" key="5">
    <source>
        <dbReference type="ARBA" id="ARBA00022833"/>
    </source>
</evidence>
<dbReference type="GO" id="GO:0004022">
    <property type="term" value="F:alcohol dehydrogenase (NAD+) activity"/>
    <property type="evidence" value="ECO:0007669"/>
    <property type="project" value="UniProtKB-EC"/>
</dbReference>
<keyword evidence="4 8" id="KW-0479">Metal-binding</keyword>
<accession>A0A0K1JKI9</accession>
<dbReference type="AlphaFoldDB" id="A0A0K1JKI9"/>
<keyword evidence="6" id="KW-0560">Oxidoreductase</keyword>
<dbReference type="NCBIfam" id="TIGR03366">
    <property type="entry name" value="HpnZ_proposed"/>
    <property type="match status" value="1"/>
</dbReference>
<dbReference type="Pfam" id="PF00107">
    <property type="entry name" value="ADH_zinc_N"/>
    <property type="match status" value="1"/>
</dbReference>
<dbReference type="PANTHER" id="PTHR42940">
    <property type="entry name" value="ALCOHOL DEHYDROGENASE 1-RELATED"/>
    <property type="match status" value="1"/>
</dbReference>
<dbReference type="STRING" id="571913.VV02_16590"/>
<dbReference type="GO" id="GO:0005737">
    <property type="term" value="C:cytoplasm"/>
    <property type="evidence" value="ECO:0007669"/>
    <property type="project" value="TreeGrafter"/>
</dbReference>
<dbReference type="GO" id="GO:0008270">
    <property type="term" value="F:zinc ion binding"/>
    <property type="evidence" value="ECO:0007669"/>
    <property type="project" value="InterPro"/>
</dbReference>
<dbReference type="PATRIC" id="fig|571913.6.peg.3364"/>
<dbReference type="SMART" id="SM00829">
    <property type="entry name" value="PKS_ER"/>
    <property type="match status" value="1"/>
</dbReference>
<dbReference type="EC" id="1.1.1.1" evidence="3"/>
<dbReference type="InterPro" id="IPR002328">
    <property type="entry name" value="ADH_Zn_CS"/>
</dbReference>
<dbReference type="KEGG" id="lmoi:VV02_16590"/>
<keyword evidence="11" id="KW-1185">Reference proteome</keyword>
<dbReference type="CDD" id="cd08231">
    <property type="entry name" value="MDR_TM0436_like"/>
    <property type="match status" value="1"/>
</dbReference>
<evidence type="ECO:0000256" key="8">
    <source>
        <dbReference type="RuleBase" id="RU361277"/>
    </source>
</evidence>
<dbReference type="InterPro" id="IPR036291">
    <property type="entry name" value="NAD(P)-bd_dom_sf"/>
</dbReference>
<evidence type="ECO:0000256" key="6">
    <source>
        <dbReference type="ARBA" id="ARBA00023002"/>
    </source>
</evidence>
<dbReference type="InterPro" id="IPR013154">
    <property type="entry name" value="ADH-like_N"/>
</dbReference>
<evidence type="ECO:0000313" key="10">
    <source>
        <dbReference type="EMBL" id="AKU17100.1"/>
    </source>
</evidence>
<feature type="domain" description="Enoyl reductase (ER)" evidence="9">
    <location>
        <begin position="25"/>
        <end position="364"/>
    </location>
</feature>
<dbReference type="InterPro" id="IPR017743">
    <property type="entry name" value="ADH_phosphonate_catab-assoc"/>
</dbReference>
<dbReference type="SUPFAM" id="SSF51735">
    <property type="entry name" value="NAD(P)-binding Rossmann-fold domains"/>
    <property type="match status" value="1"/>
</dbReference>
<dbReference type="Gene3D" id="3.40.50.720">
    <property type="entry name" value="NAD(P)-binding Rossmann-like Domain"/>
    <property type="match status" value="1"/>
</dbReference>
<dbReference type="SUPFAM" id="SSF50129">
    <property type="entry name" value="GroES-like"/>
    <property type="match status" value="1"/>
</dbReference>
<evidence type="ECO:0000256" key="3">
    <source>
        <dbReference type="ARBA" id="ARBA00013190"/>
    </source>
</evidence>
<evidence type="ECO:0000256" key="7">
    <source>
        <dbReference type="ARBA" id="ARBA00023027"/>
    </source>
</evidence>
<evidence type="ECO:0000259" key="9">
    <source>
        <dbReference type="SMART" id="SM00829"/>
    </source>
</evidence>
<dbReference type="RefSeq" id="WP_052593213.1">
    <property type="nucleotide sequence ID" value="NZ_CP011112.1"/>
</dbReference>
<protein>
    <recommendedName>
        <fullName evidence="3">alcohol dehydrogenase</fullName>
        <ecNumber evidence="3">1.1.1.1</ecNumber>
    </recommendedName>
</protein>
<dbReference type="InterPro" id="IPR020843">
    <property type="entry name" value="ER"/>
</dbReference>
<evidence type="ECO:0000256" key="4">
    <source>
        <dbReference type="ARBA" id="ARBA00022723"/>
    </source>
</evidence>
<dbReference type="EMBL" id="CP011112">
    <property type="protein sequence ID" value="AKU17100.1"/>
    <property type="molecule type" value="Genomic_DNA"/>
</dbReference>
<reference evidence="10 11" key="1">
    <citation type="submission" date="2015-03" db="EMBL/GenBank/DDBJ databases">
        <title>Luteipulveratus halotolerans sp. nov., a novel actinobacterium (Dermacoccaceae) from Sarawak, Malaysia.</title>
        <authorList>
            <person name="Juboi H."/>
            <person name="Basik A."/>
            <person name="Shamsul S.S."/>
            <person name="Arnold P."/>
            <person name="Schmitt E.K."/>
            <person name="Sanglier J.-J."/>
            <person name="Yeo T."/>
        </authorList>
    </citation>
    <scope>NUCLEOTIDE SEQUENCE [LARGE SCALE GENOMIC DNA]</scope>
    <source>
        <strain evidence="10 11">MN07-A0370</strain>
    </source>
</reference>
<comment type="cofactor">
    <cofactor evidence="1 8">
        <name>Zn(2+)</name>
        <dbReference type="ChEBI" id="CHEBI:29105"/>
    </cofactor>
</comment>
<dbReference type="InterPro" id="IPR013149">
    <property type="entry name" value="ADH-like_C"/>
</dbReference>
<proteinExistence type="inferred from homology"/>
<name>A0A0K1JKI9_9MICO</name>
<dbReference type="Gene3D" id="3.90.180.10">
    <property type="entry name" value="Medium-chain alcohol dehydrogenases, catalytic domain"/>
    <property type="match status" value="1"/>
</dbReference>
<keyword evidence="5 8" id="KW-0862">Zinc</keyword>
<gene>
    <name evidence="10" type="ORF">VV02_16590</name>
</gene>
<dbReference type="Pfam" id="PF08240">
    <property type="entry name" value="ADH_N"/>
    <property type="match status" value="1"/>
</dbReference>
<organism evidence="10 11">
    <name type="scientific">Luteipulveratus mongoliensis</name>
    <dbReference type="NCBI Taxonomy" id="571913"/>
    <lineage>
        <taxon>Bacteria</taxon>
        <taxon>Bacillati</taxon>
        <taxon>Actinomycetota</taxon>
        <taxon>Actinomycetes</taxon>
        <taxon>Micrococcales</taxon>
        <taxon>Dermacoccaceae</taxon>
        <taxon>Luteipulveratus</taxon>
    </lineage>
</organism>
<sequence>MTSTVSDVTSTPTAGAIATAAVWSGVTEGFSVDQVALPDLSAGEVLVRTELATICGSDLHTINGDRSTPLPTVLGHEAVGHIVATGGAVQDADGDSLAVGDRITWTIGTACGSCRRCLRGVPQKCLTVRKYGHEAMDDHWQLNGGFGSHVHLIAGTGLVRVPEVVTAPAAAPANCATATVTCAARRVELTADDVVVVLGCGMLGLTAVAYARDRGVEQVIASDVDPARRALALEFGATVACAPEDLAKTTAEHGADVIFELSGSSRAVQSALEVVDLGGRVALVGSVSPAPEVGFEPSGFVKNLTTVVGSHNYRVDDLAEAIDFLGRTSYQGQLAGLVSEPQPLADIVEAVALANTGATPRVAIHTH</sequence>
<dbReference type="InterPro" id="IPR011032">
    <property type="entry name" value="GroES-like_sf"/>
</dbReference>
<evidence type="ECO:0000256" key="1">
    <source>
        <dbReference type="ARBA" id="ARBA00001947"/>
    </source>
</evidence>
<comment type="similarity">
    <text evidence="2 8">Belongs to the zinc-containing alcohol dehydrogenase family.</text>
</comment>
<dbReference type="Proteomes" id="UP000066480">
    <property type="component" value="Chromosome"/>
</dbReference>